<evidence type="ECO:0000313" key="6">
    <source>
        <dbReference type="EMBL" id="NJO99308.1"/>
    </source>
</evidence>
<dbReference type="CDD" id="cd19531">
    <property type="entry name" value="LCL_NRPS-like"/>
    <property type="match status" value="1"/>
</dbReference>
<dbReference type="InterPro" id="IPR045851">
    <property type="entry name" value="AMP-bd_C_sf"/>
</dbReference>
<dbReference type="PANTHER" id="PTHR45527">
    <property type="entry name" value="NONRIBOSOMAL PEPTIDE SYNTHETASE"/>
    <property type="match status" value="1"/>
</dbReference>
<dbReference type="SUPFAM" id="SSF52777">
    <property type="entry name" value="CoA-dependent acyltransferases"/>
    <property type="match status" value="6"/>
</dbReference>
<dbReference type="InterPro" id="IPR020806">
    <property type="entry name" value="PKS_PP-bd"/>
</dbReference>
<dbReference type="Proteomes" id="UP000746535">
    <property type="component" value="Unassembled WGS sequence"/>
</dbReference>
<keyword evidence="4" id="KW-0677">Repeat</keyword>
<dbReference type="InterPro" id="IPR025110">
    <property type="entry name" value="AMP-bd_C"/>
</dbReference>
<dbReference type="SUPFAM" id="SSF56801">
    <property type="entry name" value="Acetyl-CoA synthetase-like"/>
    <property type="match status" value="2"/>
</dbReference>
<dbReference type="Pfam" id="PF00501">
    <property type="entry name" value="AMP-binding"/>
    <property type="match status" value="2"/>
</dbReference>
<comment type="cofactor">
    <cofactor evidence="1">
        <name>pantetheine 4'-phosphate</name>
        <dbReference type="ChEBI" id="CHEBI:47942"/>
    </cofactor>
</comment>
<dbReference type="Gene3D" id="1.10.1200.10">
    <property type="entry name" value="ACP-like"/>
    <property type="match status" value="2"/>
</dbReference>
<evidence type="ECO:0000313" key="7">
    <source>
        <dbReference type="Proteomes" id="UP000746535"/>
    </source>
</evidence>
<dbReference type="PANTHER" id="PTHR45527:SF1">
    <property type="entry name" value="FATTY ACID SYNTHASE"/>
    <property type="match status" value="1"/>
</dbReference>
<dbReference type="InterPro" id="IPR010060">
    <property type="entry name" value="NRPS_synth"/>
</dbReference>
<dbReference type="InterPro" id="IPR001242">
    <property type="entry name" value="Condensation_dom"/>
</dbReference>
<dbReference type="InterPro" id="IPR042099">
    <property type="entry name" value="ANL_N_sf"/>
</dbReference>
<dbReference type="Gene3D" id="3.40.50.980">
    <property type="match status" value="2"/>
</dbReference>
<dbReference type="Gene3D" id="3.30.559.10">
    <property type="entry name" value="Chloramphenicol acetyltransferase-like domain"/>
    <property type="match status" value="3"/>
</dbReference>
<evidence type="ECO:0000256" key="3">
    <source>
        <dbReference type="ARBA" id="ARBA00022553"/>
    </source>
</evidence>
<dbReference type="PROSITE" id="PS00012">
    <property type="entry name" value="PHOSPHOPANTETHEINE"/>
    <property type="match status" value="2"/>
</dbReference>
<dbReference type="NCBIfam" id="TIGR01720">
    <property type="entry name" value="NRPS-para261"/>
    <property type="match status" value="1"/>
</dbReference>
<keyword evidence="2" id="KW-0596">Phosphopantetheine</keyword>
<evidence type="ECO:0000259" key="5">
    <source>
        <dbReference type="PROSITE" id="PS50075"/>
    </source>
</evidence>
<dbReference type="InterPro" id="IPR023213">
    <property type="entry name" value="CAT-like_dom_sf"/>
</dbReference>
<dbReference type="RefSeq" id="WP_168080356.1">
    <property type="nucleotide sequence ID" value="NZ_JAAVJI010000001.1"/>
</dbReference>
<dbReference type="InterPro" id="IPR010071">
    <property type="entry name" value="AA_adenyl_dom"/>
</dbReference>
<dbReference type="NCBIfam" id="TIGR01733">
    <property type="entry name" value="AA-adenyl-dom"/>
    <property type="match status" value="2"/>
</dbReference>
<dbReference type="Gene3D" id="2.30.38.10">
    <property type="entry name" value="Luciferase, Domain 3"/>
    <property type="match status" value="1"/>
</dbReference>
<dbReference type="InterPro" id="IPR000873">
    <property type="entry name" value="AMP-dep_synth/lig_dom"/>
</dbReference>
<sequence length="2630" mass="280969">MSSPDKVALARRLAALPETTKAGLLPTLASQGVDFSRLPIVPAPGRERWPLSFQQQRLWFVSRLGGAEAALHISGLLRLEGTLDRARLQASLDALVARHPALRSHFGEDEQGVPWQAVADLASVPMAFADFTGQPAATRETAALALAQQQANRPFDLATAPLIRLHLIALDTTHHWLALTQHHLISDGWSGELLLRELCAHYEATSRGPEPEQPLKPLVIGYHDYAAWQRDLAATGLFQEQLTYWRQQLGSDKSPSGVQASLALPTDHTRTAAQSFAGERLRLSLSPEVSQGLRALARSRSTSLFNLLLAVLHCTLARLGGNPDVRIGVPSANRAREEVAPVVGFFVNTLVIRAKAAPTATFSEVLGALEQAMLGAHAHQDVPFEQLVEALEPERSLAANPLFQVKFTQQMPLLTQTLASGLRVTPLALDDAATRFDLGLDVTDWPEGIEAVFTYATALFERQTIERVSTTFAAFAEQAVRAPHQPVAELTLPGARPAACGVARSWPHHTLLSLWHQHVTTDPTALAVFSDTGGAVNRQELDQASERIAAHLRSLGAGAETRVALCAPSSPAFVMGLLGVLKAGAAYVPLDPATPAARLAEVRQDCGAVIALGHGAGVNALQAAGWEVTTLTGSVTQPLAGVDAVDVALSPTPVFPDQAAYLIYTSGSTGKPKAVVVSHLALADYTQGIIEQFGWRPALRMALVSTVAADLGHTVLFGALGSGASLYLPGPDCAFDASRLGDFMQRHCIDVLKMVPSHLAAMLQGEAPEAVLPRYALVTGGEALSPALAAEVMELAPECKVFNHYGPTETTVGVLACQVSGQGADIPLGLPLPNARVQVLDEQLRAVPAGVAGELYLGGPGVARGYLDRPGLTAERFVPDPHLPGQRLYRSGDRGRWNTDGTVQFLGRMDEQVKIRGYRVEPREVSALLRQHPEVAQAEVIAALREDGATQLLAYVVCRTPVADTAGLRAWLAEHVPDYMVPAQVVQLANLPLTANGKLDRQQLPAAKPVVPQASDEPPQGDVECLLADIWQQVLCQEHIGRHANFFDLGGDSILSLQIIGRARRAGYKLTPRQVFEQATLAQLAQVAKPLKAAPTPSAAPVHAATPAQARFLRLGLAHPAHWNQSVLLTCQQPIPAEHLRTALNTLVARHPSLRLHTTATGLAVCDAAPADLLQVVPVTDTQAFADACEQAQRSLDLAAGQLVKALYAPSLADGPQLLLVIHHVAVDGMSWRVLIDELQQQCQHLAANEPVPLAAPGPSAQAWAGRWQQALATGALADSLTAWQAHTQGLQPWPLAGLASTAAPSHSGTGHWHSQLSRSVTEALLALTGTQRRLHIDDLLLTAFAQALAQVEGVVQARLWVDMEGHGRDPLAGDDSDLATSVGWFTSLYPVAVEAGPDLGRVLDANRQQRLAVPDQGVSYGLLRELGTAEQQAALGQIAAPNLRFNYLGVLDAGFSQEALFALSDGPRGAERDPQAPPTHTLAFDAHVQRGQLHLAWGFDPHQCSAARVQGLAQTFEQAVERLIALCTPTAFATLAPLDFPLAHLSAPQLAALDIAPARLEDLYPLSPMQRGMLFEARYAPEQGRYLNQLALTLHQLDVPRFTAAWSATVARHPVLRTAIVASAAGEAPLQWVDRRAHLAIEQHDLSTVQAVDERLEALARQQRLTPFDLTRPPLMRAALVRLPGGRYRFLWTRHHLLLDGWSSAAVLAEVLQRYQAPNAPGLQAAVPRYRAYIGWLLSQPGGMDGDIDPQAKAFWQPRVNAAAEPTLLAAALPAPVTVPVTAPATAQACEAHHGFIDAQWGGAETARLERFARHHRLTLNTLVQGALLVVLQRCTGHATVMLGTTVAGRPAALADAQQMVGLFINTLPLVSAPSPALAPVPWLQALQAEHLAMREHEHVPLSALQRLRAGGGPLFDTLLVFENYPLDTAPAGAITDPQALDYSDVAIAETTGYPLTCVATLQPALNLRLAFDTQLFETFGVEHLASQVRQVLGALTDDSTLRLGDISLLDRASQARFEHNSQGPALAGPTENVALRVARQAMHTPAATAVRCAGAALDYATLLQRSHGLAEQLRAHGIGAEDRVAIALARGVELPVAMLAVWQVGAAYVPIDPEYPLDRIAYVLEDAGVGAVIADTEGHARLPALPGVAQVTPGASMAAVQPFVPATLHPEQAAYVIYTSGSTGRPKGVVVTQGALANFIEAMRQSPGLRPHERLLAVTSLSFDIAVLELMLPLVAGAEVVIARHLEARDAAFLSAALDVAQPGASNVMQATPATWRLLLEAGWQPQPGLRMFCGGEALPADLAKALLHPGAELWNLYGPTEATVWTSAALITQVAPINQTIGRPIGNTTLYVLDDALQPSPTHVAGELYIGGAGLASGYHRRPGLSAERFVPDPFAARHTPGARMYRSGDLVRWRSDGTLEYLSRLDQQVKVRGFRIELGEIEAVLCEHPEVRQAAVVAREGAGGVRLLAYACPRAGVTLDIPALLNLLASRLPGYMQPAHLQALNEMPLTPNGKLDRRALPEPALEPVAPSAPLTPLEQRMVAVWAPLLGVTQVGPDDDFFALGGHSLLATRLIGAVAQAFDVEVALRAVFEAPTLRGFTAHVQTLAQAVSDLDAMDALLDAFALE</sequence>
<dbReference type="PROSITE" id="PS00455">
    <property type="entry name" value="AMP_BINDING"/>
    <property type="match status" value="2"/>
</dbReference>
<dbReference type="CDD" id="cd05930">
    <property type="entry name" value="A_NRPS"/>
    <property type="match status" value="1"/>
</dbReference>
<feature type="domain" description="Carrier" evidence="5">
    <location>
        <begin position="1018"/>
        <end position="1092"/>
    </location>
</feature>
<dbReference type="Pfam" id="PF00668">
    <property type="entry name" value="Condensation"/>
    <property type="match status" value="3"/>
</dbReference>
<dbReference type="Gene3D" id="3.30.300.30">
    <property type="match status" value="2"/>
</dbReference>
<dbReference type="InterPro" id="IPR009081">
    <property type="entry name" value="PP-bd_ACP"/>
</dbReference>
<name>A0ABX0Y7N1_9PSED</name>
<dbReference type="Gene3D" id="3.40.50.12780">
    <property type="entry name" value="N-terminal domain of ligase-like"/>
    <property type="match status" value="1"/>
</dbReference>
<proteinExistence type="predicted"/>
<dbReference type="InterPro" id="IPR020845">
    <property type="entry name" value="AMP-binding_CS"/>
</dbReference>
<protein>
    <submittedName>
        <fullName evidence="6">Amino acid adenylation domain-containing protein</fullName>
    </submittedName>
</protein>
<evidence type="ECO:0000256" key="2">
    <source>
        <dbReference type="ARBA" id="ARBA00022450"/>
    </source>
</evidence>
<evidence type="ECO:0000256" key="1">
    <source>
        <dbReference type="ARBA" id="ARBA00001957"/>
    </source>
</evidence>
<accession>A0ABX0Y7N1</accession>
<reference evidence="6 7" key="1">
    <citation type="submission" date="2020-03" db="EMBL/GenBank/DDBJ databases">
        <authorList>
            <person name="Wang L."/>
            <person name="He N."/>
            <person name="Li Y."/>
            <person name="Fang Y."/>
            <person name="Zhang F."/>
        </authorList>
    </citation>
    <scope>NUCLEOTIDE SEQUENCE [LARGE SCALE GENOMIC DNA]</scope>
    <source>
        <strain evidence="7">hsmgli-8</strain>
    </source>
</reference>
<keyword evidence="7" id="KW-1185">Reference proteome</keyword>
<dbReference type="Pfam" id="PF13193">
    <property type="entry name" value="AMP-binding_C"/>
    <property type="match status" value="2"/>
</dbReference>
<comment type="caution">
    <text evidence="6">The sequence shown here is derived from an EMBL/GenBank/DDBJ whole genome shotgun (WGS) entry which is preliminary data.</text>
</comment>
<dbReference type="SUPFAM" id="SSF47336">
    <property type="entry name" value="ACP-like"/>
    <property type="match status" value="2"/>
</dbReference>
<dbReference type="EMBL" id="JAAVJI010000001">
    <property type="protein sequence ID" value="NJO99308.1"/>
    <property type="molecule type" value="Genomic_DNA"/>
</dbReference>
<dbReference type="InterPro" id="IPR006162">
    <property type="entry name" value="Ppantetheine_attach_site"/>
</dbReference>
<dbReference type="CDD" id="cd12116">
    <property type="entry name" value="A_NRPS_Ta1_like"/>
    <property type="match status" value="1"/>
</dbReference>
<dbReference type="SMART" id="SM00823">
    <property type="entry name" value="PKS_PP"/>
    <property type="match status" value="2"/>
</dbReference>
<dbReference type="InterPro" id="IPR036736">
    <property type="entry name" value="ACP-like_sf"/>
</dbReference>
<keyword evidence="3" id="KW-0597">Phosphoprotein</keyword>
<feature type="domain" description="Carrier" evidence="5">
    <location>
        <begin position="2536"/>
        <end position="2611"/>
    </location>
</feature>
<organism evidence="6 7">
    <name type="scientific">Pseudomonas quercus</name>
    <dbReference type="NCBI Taxonomy" id="2722792"/>
    <lineage>
        <taxon>Bacteria</taxon>
        <taxon>Pseudomonadati</taxon>
        <taxon>Pseudomonadota</taxon>
        <taxon>Gammaproteobacteria</taxon>
        <taxon>Pseudomonadales</taxon>
        <taxon>Pseudomonadaceae</taxon>
        <taxon>Pseudomonas</taxon>
    </lineage>
</organism>
<gene>
    <name evidence="6" type="ORF">HBH25_00280</name>
</gene>
<dbReference type="Pfam" id="PF00550">
    <property type="entry name" value="PP-binding"/>
    <property type="match status" value="2"/>
</dbReference>
<dbReference type="PROSITE" id="PS50075">
    <property type="entry name" value="CARRIER"/>
    <property type="match status" value="2"/>
</dbReference>
<evidence type="ECO:0000256" key="4">
    <source>
        <dbReference type="ARBA" id="ARBA00022737"/>
    </source>
</evidence>
<dbReference type="Gene3D" id="3.30.559.30">
    <property type="entry name" value="Nonribosomal peptide synthetase, condensation domain"/>
    <property type="match status" value="3"/>
</dbReference>